<comment type="caution">
    <text evidence="3">The sequence shown here is derived from an EMBL/GenBank/DDBJ whole genome shotgun (WGS) entry which is preliminary data.</text>
</comment>
<evidence type="ECO:0000259" key="2">
    <source>
        <dbReference type="Pfam" id="PF13476"/>
    </source>
</evidence>
<feature type="coiled-coil region" evidence="1">
    <location>
        <begin position="674"/>
        <end position="727"/>
    </location>
</feature>
<dbReference type="InterPro" id="IPR027417">
    <property type="entry name" value="P-loop_NTPase"/>
</dbReference>
<feature type="coiled-coil region" evidence="1">
    <location>
        <begin position="199"/>
        <end position="236"/>
    </location>
</feature>
<dbReference type="AlphaFoldDB" id="A0A4S4AWG6"/>
<dbReference type="RefSeq" id="WP_136349429.1">
    <property type="nucleotide sequence ID" value="NZ_SSOC01000006.1"/>
</dbReference>
<dbReference type="EMBL" id="SSOC01000006">
    <property type="protein sequence ID" value="THF62948.1"/>
    <property type="molecule type" value="Genomic_DNA"/>
</dbReference>
<dbReference type="Proteomes" id="UP000308430">
    <property type="component" value="Unassembled WGS sequence"/>
</dbReference>
<dbReference type="GO" id="GO:0016887">
    <property type="term" value="F:ATP hydrolysis activity"/>
    <property type="evidence" value="ECO:0007669"/>
    <property type="project" value="InterPro"/>
</dbReference>
<protein>
    <submittedName>
        <fullName evidence="3">GTP-binding protein</fullName>
    </submittedName>
</protein>
<dbReference type="GO" id="GO:0006302">
    <property type="term" value="P:double-strand break repair"/>
    <property type="evidence" value="ECO:0007669"/>
    <property type="project" value="InterPro"/>
</dbReference>
<proteinExistence type="predicted"/>
<evidence type="ECO:0000313" key="4">
    <source>
        <dbReference type="Proteomes" id="UP000308430"/>
    </source>
</evidence>
<feature type="coiled-coil region" evidence="1">
    <location>
        <begin position="569"/>
        <end position="610"/>
    </location>
</feature>
<sequence>MKLTRLRVEQFRQFRAPLEIRDFAPGINLFAGPNEAGKSTLAAALRAAFFERHRSSSVEYLRPWGDSAAAPTVEVDFELGGQSCRLVKTFLARKRCTLQIGNELLDGAQAEDRLAELLGFQHAGRGESRAEHWGIPGLLWIEQGGAHSLREAVGHAADHLRAALDASLGEVAASGGDGVLAEVRALRAELLTEAGGRPRGAYKEALERQERLAAELETLDAAIEQYRQRVDALAVLRREQAADEAQRPWETFRTRQREAAASLEAVQVLERERVNTLRQQAEAEQRATLWRSQVEADAREKQALADRAGAEEAARARWASAQAAVAPWQAGVDAANGELQRVRADLARARGRDARARLEREAAAAQTQAEVLARRLKEAEQADEDVRTLRQRAAVLAVPADLLAALRQGARELAELDIRRSAAATRVRYALLSGQQLRLGAETLHGDGERELLEATALELPGVGRVDIQPGGSDLAELRARIDRLHARQSERLRTLGLASPEAVEARVLEHAGLLNELTGAQARLQALAESGIEALRGECAAQHARADELANALHALPPAAEDGAGPPVEEAEAAEQAALRALAGAQESLQQARLAEADARARLEAASREHATARQAYEAPARARALAGARAGLTDALAQGAELARRAEALHARIAEAHPDILRQDVERYRASADQQEQQYRARRDDILRLEAALQAEGAQGQDERRAELARDLAQARRRADELGRRASALDLLHGLLDEQRQRLTRRLRAPLQARMEHYLRLLFPQASVDIGEDLAPASLLRPASGDVQGGSVDELSFGAREQMGVIGRLAYADLLAEAGRPTLILLDDALVHSDDERLARMKRVLFDAATRHQILLFTCHPEDWRDLGVTARDLQALRAG</sequence>
<dbReference type="OrthoDB" id="9764467at2"/>
<accession>A0A4S4AWG6</accession>
<feature type="domain" description="Rad50/SbcC-type AAA" evidence="2">
    <location>
        <begin position="5"/>
        <end position="56"/>
    </location>
</feature>
<dbReference type="PANTHER" id="PTHR41259:SF1">
    <property type="entry name" value="DOUBLE-STRAND BREAK REPAIR RAD50 ATPASE, PUTATIVE-RELATED"/>
    <property type="match status" value="1"/>
</dbReference>
<reference evidence="3 4" key="1">
    <citation type="submission" date="2019-04" db="EMBL/GenBank/DDBJ databases">
        <title>Azoarcus nasutitermitis sp. nov. isolated from termite nest.</title>
        <authorList>
            <person name="Lin S.-Y."/>
            <person name="Hameed A."/>
            <person name="Hsu Y.-H."/>
            <person name="Young C.-C."/>
        </authorList>
    </citation>
    <scope>NUCLEOTIDE SEQUENCE [LARGE SCALE GENOMIC DNA]</scope>
    <source>
        <strain evidence="3 4">CC-YHH838</strain>
    </source>
</reference>
<dbReference type="Pfam" id="PF13476">
    <property type="entry name" value="AAA_23"/>
    <property type="match status" value="1"/>
</dbReference>
<gene>
    <name evidence="3" type="ORF">E6C76_16935</name>
</gene>
<keyword evidence="1" id="KW-0175">Coiled coil</keyword>
<organism evidence="3 4">
    <name type="scientific">Pseudothauera nasutitermitis</name>
    <dbReference type="NCBI Taxonomy" id="2565930"/>
    <lineage>
        <taxon>Bacteria</taxon>
        <taxon>Pseudomonadati</taxon>
        <taxon>Pseudomonadota</taxon>
        <taxon>Betaproteobacteria</taxon>
        <taxon>Rhodocyclales</taxon>
        <taxon>Zoogloeaceae</taxon>
        <taxon>Pseudothauera</taxon>
    </lineage>
</organism>
<dbReference type="Gene3D" id="3.40.50.300">
    <property type="entry name" value="P-loop containing nucleotide triphosphate hydrolases"/>
    <property type="match status" value="2"/>
</dbReference>
<dbReference type="SUPFAM" id="SSF52540">
    <property type="entry name" value="P-loop containing nucleoside triphosphate hydrolases"/>
    <property type="match status" value="1"/>
</dbReference>
<dbReference type="PANTHER" id="PTHR41259">
    <property type="entry name" value="DOUBLE-STRAND BREAK REPAIR RAD50 ATPASE, PUTATIVE-RELATED"/>
    <property type="match status" value="1"/>
</dbReference>
<feature type="coiled-coil region" evidence="1">
    <location>
        <begin position="332"/>
        <end position="392"/>
    </location>
</feature>
<evidence type="ECO:0000313" key="3">
    <source>
        <dbReference type="EMBL" id="THF62948.1"/>
    </source>
</evidence>
<name>A0A4S4AWG6_9RHOO</name>
<keyword evidence="4" id="KW-1185">Reference proteome</keyword>
<dbReference type="InterPro" id="IPR038729">
    <property type="entry name" value="Rad50/SbcC_AAA"/>
</dbReference>
<evidence type="ECO:0000256" key="1">
    <source>
        <dbReference type="SAM" id="Coils"/>
    </source>
</evidence>